<feature type="transmembrane region" description="Helical" evidence="1">
    <location>
        <begin position="7"/>
        <end position="26"/>
    </location>
</feature>
<proteinExistence type="predicted"/>
<comment type="caution">
    <text evidence="2">The sequence shown here is derived from an EMBL/GenBank/DDBJ whole genome shotgun (WGS) entry which is preliminary data.</text>
</comment>
<dbReference type="Proteomes" id="UP001337681">
    <property type="component" value="Unassembled WGS sequence"/>
</dbReference>
<organism evidence="2 3">
    <name type="scientific">Pedobacter flavus</name>
    <dbReference type="NCBI Taxonomy" id="3113906"/>
    <lineage>
        <taxon>Bacteria</taxon>
        <taxon>Pseudomonadati</taxon>
        <taxon>Bacteroidota</taxon>
        <taxon>Sphingobacteriia</taxon>
        <taxon>Sphingobacteriales</taxon>
        <taxon>Sphingobacteriaceae</taxon>
        <taxon>Pedobacter</taxon>
    </lineage>
</organism>
<accession>A0ABU7H3C2</accession>
<reference evidence="2 3" key="1">
    <citation type="submission" date="2024-01" db="EMBL/GenBank/DDBJ databases">
        <title>Pedobacter sp. nov., isolated from oil-contaminated soil.</title>
        <authorList>
            <person name="Le N.T.T."/>
        </authorList>
    </citation>
    <scope>NUCLEOTIDE SEQUENCE [LARGE SCALE GENOMIC DNA]</scope>
    <source>
        <strain evidence="2 3">VNH31</strain>
    </source>
</reference>
<keyword evidence="3" id="KW-1185">Reference proteome</keyword>
<keyword evidence="1" id="KW-0472">Membrane</keyword>
<keyword evidence="1" id="KW-0812">Transmembrane</keyword>
<gene>
    <name evidence="2" type="ORF">VRU49_10295</name>
</gene>
<protein>
    <submittedName>
        <fullName evidence="2">FixH family protein</fullName>
    </submittedName>
</protein>
<dbReference type="RefSeq" id="WP_330146700.1">
    <property type="nucleotide sequence ID" value="NZ_JAZDQU010000002.1"/>
</dbReference>
<sequence length="139" mass="16000">MHWGHKIITGMILFMIFILGMSYYMFLHHTDTLVDEDYYEQGIEYDKKLVKLNNALDTAALPAIKVDSANISISFKSPSTFNLAIKRPADAALDKEFKSDIPKTEFVQSITDLKSGLWLLELNWKSNGKEYIKETYINK</sequence>
<evidence type="ECO:0000313" key="2">
    <source>
        <dbReference type="EMBL" id="MEE1885806.1"/>
    </source>
</evidence>
<name>A0ABU7H3C2_9SPHI</name>
<dbReference type="InterPro" id="IPR008620">
    <property type="entry name" value="FixH"/>
</dbReference>
<dbReference type="EMBL" id="JAZDQU010000002">
    <property type="protein sequence ID" value="MEE1885806.1"/>
    <property type="molecule type" value="Genomic_DNA"/>
</dbReference>
<dbReference type="Pfam" id="PF05751">
    <property type="entry name" value="FixH"/>
    <property type="match status" value="1"/>
</dbReference>
<evidence type="ECO:0000256" key="1">
    <source>
        <dbReference type="SAM" id="Phobius"/>
    </source>
</evidence>
<evidence type="ECO:0000313" key="3">
    <source>
        <dbReference type="Proteomes" id="UP001337681"/>
    </source>
</evidence>
<keyword evidence="1" id="KW-1133">Transmembrane helix</keyword>